<dbReference type="OrthoDB" id="62952at2759"/>
<dbReference type="AlphaFoldDB" id="A0A6A6UMX7"/>
<name>A0A6A6UMX7_9PEZI</name>
<reference evidence="2" key="1">
    <citation type="journal article" date="2020" name="Stud. Mycol.">
        <title>101 Dothideomycetes genomes: a test case for predicting lifestyles and emergence of pathogens.</title>
        <authorList>
            <person name="Haridas S."/>
            <person name="Albert R."/>
            <person name="Binder M."/>
            <person name="Bloem J."/>
            <person name="Labutti K."/>
            <person name="Salamov A."/>
            <person name="Andreopoulos B."/>
            <person name="Baker S."/>
            <person name="Barry K."/>
            <person name="Bills G."/>
            <person name="Bluhm B."/>
            <person name="Cannon C."/>
            <person name="Castanera R."/>
            <person name="Culley D."/>
            <person name="Daum C."/>
            <person name="Ezra D."/>
            <person name="Gonzalez J."/>
            <person name="Henrissat B."/>
            <person name="Kuo A."/>
            <person name="Liang C."/>
            <person name="Lipzen A."/>
            <person name="Lutzoni F."/>
            <person name="Magnuson J."/>
            <person name="Mondo S."/>
            <person name="Nolan M."/>
            <person name="Ohm R."/>
            <person name="Pangilinan J."/>
            <person name="Park H.-J."/>
            <person name="Ramirez L."/>
            <person name="Alfaro M."/>
            <person name="Sun H."/>
            <person name="Tritt A."/>
            <person name="Yoshinaga Y."/>
            <person name="Zwiers L.-H."/>
            <person name="Turgeon B."/>
            <person name="Goodwin S."/>
            <person name="Spatafora J."/>
            <person name="Crous P."/>
            <person name="Grigoriev I."/>
        </authorList>
    </citation>
    <scope>NUCLEOTIDE SEQUENCE</scope>
    <source>
        <strain evidence="2">CBS 115976</strain>
    </source>
</reference>
<dbReference type="PANTHER" id="PTHR42085:SF8">
    <property type="entry name" value="F-BOX DOMAIN-CONTAINING PROTEIN"/>
    <property type="match status" value="1"/>
</dbReference>
<organism evidence="2 3">
    <name type="scientific">Microthyrium microscopicum</name>
    <dbReference type="NCBI Taxonomy" id="703497"/>
    <lineage>
        <taxon>Eukaryota</taxon>
        <taxon>Fungi</taxon>
        <taxon>Dikarya</taxon>
        <taxon>Ascomycota</taxon>
        <taxon>Pezizomycotina</taxon>
        <taxon>Dothideomycetes</taxon>
        <taxon>Dothideomycetes incertae sedis</taxon>
        <taxon>Microthyriales</taxon>
        <taxon>Microthyriaceae</taxon>
        <taxon>Microthyrium</taxon>
    </lineage>
</organism>
<dbReference type="InterPro" id="IPR038883">
    <property type="entry name" value="AN11006-like"/>
</dbReference>
<accession>A0A6A6UMX7</accession>
<gene>
    <name evidence="2" type="ORF">BT63DRAFT_477045</name>
</gene>
<evidence type="ECO:0000313" key="3">
    <source>
        <dbReference type="Proteomes" id="UP000799302"/>
    </source>
</evidence>
<evidence type="ECO:0008006" key="4">
    <source>
        <dbReference type="Google" id="ProtNLM"/>
    </source>
</evidence>
<sequence length="461" mass="52774">MDGFQTLDDESTSLQDGSCDDSDYTSSSGNSTADHVYPTTKTFNFPILFFVEGSEQGVMSQEGSEPPFFPFLRLPYEIRMMIYPFALSVASEEEEEGHLRSWDDEYIYIIPSNDNVAFWMTAPLLSVCRQFRHEAAPIIFQDRVIHISFIPSFGPFLESLGPMGRWAIRKLEIQDILFPCGHSEDYLLEFVSLLGELKNLQELYINTDDLKNWYWGPLRDREGDRPVFNPVLQALTTLHLNKLEVISDVKDRETSDFSCLRRLLENAIEQRRPIEPPSAFANTLSITPAHSSYLPPFPVGIKEQDHSSDIMWQPEWSVVSIPIFNFLFLLYRTKLQSDLAMNEMVTYRAIFPLLHLKMPESSDGPIIGSCAICYHRGCHCGFHETPTKHGGQVVHSTEFSSAVTALAQLLWTKRPELVKTIMAVHYHLAVTRTKLEQDVNDAKAFWDHFAEQLMYKAKAHM</sequence>
<evidence type="ECO:0000313" key="2">
    <source>
        <dbReference type="EMBL" id="KAF2672254.1"/>
    </source>
</evidence>
<feature type="region of interest" description="Disordered" evidence="1">
    <location>
        <begin position="1"/>
        <end position="31"/>
    </location>
</feature>
<proteinExistence type="predicted"/>
<dbReference type="Proteomes" id="UP000799302">
    <property type="component" value="Unassembled WGS sequence"/>
</dbReference>
<dbReference type="PANTHER" id="PTHR42085">
    <property type="entry name" value="F-BOX DOMAIN-CONTAINING PROTEIN"/>
    <property type="match status" value="1"/>
</dbReference>
<evidence type="ECO:0000256" key="1">
    <source>
        <dbReference type="SAM" id="MobiDB-lite"/>
    </source>
</evidence>
<protein>
    <recommendedName>
        <fullName evidence="4">F-box domain-containing protein</fullName>
    </recommendedName>
</protein>
<dbReference type="EMBL" id="MU004232">
    <property type="protein sequence ID" value="KAF2672254.1"/>
    <property type="molecule type" value="Genomic_DNA"/>
</dbReference>
<keyword evidence="3" id="KW-1185">Reference proteome</keyword>